<evidence type="ECO:0000313" key="3">
    <source>
        <dbReference type="Proteomes" id="UP000199022"/>
    </source>
</evidence>
<organism evidence="2 3">
    <name type="scientific">Klenkia taihuensis</name>
    <dbReference type="NCBI Taxonomy" id="1225127"/>
    <lineage>
        <taxon>Bacteria</taxon>
        <taxon>Bacillati</taxon>
        <taxon>Actinomycetota</taxon>
        <taxon>Actinomycetes</taxon>
        <taxon>Geodermatophilales</taxon>
        <taxon>Geodermatophilaceae</taxon>
        <taxon>Klenkia</taxon>
    </lineage>
</organism>
<reference evidence="3" key="1">
    <citation type="submission" date="2016-10" db="EMBL/GenBank/DDBJ databases">
        <authorList>
            <person name="Varghese N."/>
            <person name="Submissions S."/>
        </authorList>
    </citation>
    <scope>NUCLEOTIDE SEQUENCE [LARGE SCALE GENOMIC DNA]</scope>
    <source>
        <strain evidence="3">DSM 45962</strain>
    </source>
</reference>
<proteinExistence type="predicted"/>
<dbReference type="PROSITE" id="PS51819">
    <property type="entry name" value="VOC"/>
    <property type="match status" value="1"/>
</dbReference>
<name>A0A1I1HZX7_9ACTN</name>
<dbReference type="InterPro" id="IPR037523">
    <property type="entry name" value="VOC_core"/>
</dbReference>
<sequence length="135" mass="14582">MRMIFVNLPVSDVDAARTFYAGLGWQLNEQFSDETTASFVVSDTITAMVLSREKFAGFLPEGVTAGDPAQHVSVMNALSADSSEECDDLLAKAVAHGGRQFNQPQDHGFMYGTSFADPSGNVWEAVWMDPSALQG</sequence>
<dbReference type="AlphaFoldDB" id="A0A1I1HZX7"/>
<evidence type="ECO:0000313" key="2">
    <source>
        <dbReference type="EMBL" id="SFC29401.1"/>
    </source>
</evidence>
<dbReference type="Proteomes" id="UP000199022">
    <property type="component" value="Unassembled WGS sequence"/>
</dbReference>
<dbReference type="PANTHER" id="PTHR36503:SF2">
    <property type="entry name" value="BLR2408 PROTEIN"/>
    <property type="match status" value="1"/>
</dbReference>
<feature type="domain" description="VOC" evidence="1">
    <location>
        <begin position="2"/>
        <end position="128"/>
    </location>
</feature>
<dbReference type="PANTHER" id="PTHR36503">
    <property type="entry name" value="BLR2520 PROTEIN"/>
    <property type="match status" value="1"/>
</dbReference>
<dbReference type="InterPro" id="IPR004360">
    <property type="entry name" value="Glyas_Fos-R_dOase_dom"/>
</dbReference>
<dbReference type="STRING" id="1225127.SAMN05661030_0590"/>
<keyword evidence="3" id="KW-1185">Reference proteome</keyword>
<dbReference type="Gene3D" id="3.10.180.10">
    <property type="entry name" value="2,3-Dihydroxybiphenyl 1,2-Dioxygenase, domain 1"/>
    <property type="match status" value="1"/>
</dbReference>
<dbReference type="EMBL" id="FOMD01000001">
    <property type="protein sequence ID" value="SFC29401.1"/>
    <property type="molecule type" value="Genomic_DNA"/>
</dbReference>
<dbReference type="Pfam" id="PF00903">
    <property type="entry name" value="Glyoxalase"/>
    <property type="match status" value="1"/>
</dbReference>
<evidence type="ECO:0000259" key="1">
    <source>
        <dbReference type="PROSITE" id="PS51819"/>
    </source>
</evidence>
<accession>A0A1I1HZX7</accession>
<dbReference type="InterPro" id="IPR029068">
    <property type="entry name" value="Glyas_Bleomycin-R_OHBP_Dase"/>
</dbReference>
<dbReference type="SUPFAM" id="SSF54593">
    <property type="entry name" value="Glyoxalase/Bleomycin resistance protein/Dihydroxybiphenyl dioxygenase"/>
    <property type="match status" value="1"/>
</dbReference>
<gene>
    <name evidence="2" type="ORF">SAMN05661030_0590</name>
</gene>
<protein>
    <recommendedName>
        <fullName evidence="1">VOC domain-containing protein</fullName>
    </recommendedName>
</protein>